<dbReference type="EMBL" id="KL584996">
    <property type="protein sequence ID" value="KEQ80626.1"/>
    <property type="molecule type" value="Genomic_DNA"/>
</dbReference>
<evidence type="ECO:0000313" key="2">
    <source>
        <dbReference type="EMBL" id="KEQ80626.1"/>
    </source>
</evidence>
<accession>A0A074Y174</accession>
<dbReference type="Proteomes" id="UP000030706">
    <property type="component" value="Unassembled WGS sequence"/>
</dbReference>
<dbReference type="GeneID" id="40748479"/>
<keyword evidence="1" id="KW-1133">Transmembrane helix</keyword>
<protein>
    <submittedName>
        <fullName evidence="2">Uncharacterized protein</fullName>
    </submittedName>
</protein>
<dbReference type="RefSeq" id="XP_029756813.1">
    <property type="nucleotide sequence ID" value="XM_029906173.1"/>
</dbReference>
<dbReference type="AlphaFoldDB" id="A0A074Y174"/>
<reference evidence="2 3" key="1">
    <citation type="journal article" date="2014" name="BMC Genomics">
        <title>Genome sequencing of four Aureobasidium pullulans varieties: biotechnological potential, stress tolerance, and description of new species.</title>
        <authorList>
            <person name="Gostin Ar C."/>
            <person name="Ohm R.A."/>
            <person name="Kogej T."/>
            <person name="Sonjak S."/>
            <person name="Turk M."/>
            <person name="Zajc J."/>
            <person name="Zalar P."/>
            <person name="Grube M."/>
            <person name="Sun H."/>
            <person name="Han J."/>
            <person name="Sharma A."/>
            <person name="Chiniquy J."/>
            <person name="Ngan C.Y."/>
            <person name="Lipzen A."/>
            <person name="Barry K."/>
            <person name="Grigoriev I.V."/>
            <person name="Gunde-Cimerman N."/>
        </authorList>
    </citation>
    <scope>NUCLEOTIDE SEQUENCE [LARGE SCALE GENOMIC DNA]</scope>
    <source>
        <strain evidence="2 3">EXF-150</strain>
    </source>
</reference>
<proteinExistence type="predicted"/>
<keyword evidence="1" id="KW-0472">Membrane</keyword>
<dbReference type="STRING" id="1043002.A0A074Y174"/>
<dbReference type="PANTHER" id="PTHR35896:SF3">
    <property type="entry name" value="MAJOR FACILITATOR SUPERFAMILY TRANSPORTER"/>
    <property type="match status" value="1"/>
</dbReference>
<evidence type="ECO:0000313" key="3">
    <source>
        <dbReference type="Proteomes" id="UP000030706"/>
    </source>
</evidence>
<organism evidence="2 3">
    <name type="scientific">Aureobasidium pullulans EXF-150</name>
    <dbReference type="NCBI Taxonomy" id="1043002"/>
    <lineage>
        <taxon>Eukaryota</taxon>
        <taxon>Fungi</taxon>
        <taxon>Dikarya</taxon>
        <taxon>Ascomycota</taxon>
        <taxon>Pezizomycotina</taxon>
        <taxon>Dothideomycetes</taxon>
        <taxon>Dothideomycetidae</taxon>
        <taxon>Dothideales</taxon>
        <taxon>Saccotheciaceae</taxon>
        <taxon>Aureobasidium</taxon>
    </lineage>
</organism>
<dbReference type="OrthoDB" id="3501153at2759"/>
<feature type="transmembrane region" description="Helical" evidence="1">
    <location>
        <begin position="70"/>
        <end position="92"/>
    </location>
</feature>
<dbReference type="HOGENOM" id="CLU_066042_4_0_1"/>
<evidence type="ECO:0000256" key="1">
    <source>
        <dbReference type="SAM" id="Phobius"/>
    </source>
</evidence>
<gene>
    <name evidence="2" type="ORF">M438DRAFT_348581</name>
</gene>
<name>A0A074Y174_AURPU</name>
<dbReference type="InterPro" id="IPR053008">
    <property type="entry name" value="Phomopsin_biosynth_assoc"/>
</dbReference>
<sequence length="265" mass="29731">MSWTTFRRYLIQKNRPILIHAQTICLSLSLTVSKPGQMLYASLPSSEDLTHAPTKENPPTRSSSHRKLKIALTSILVLAIVIFSALAAAHTLHTTKVPETCGITPNEARSRGCQYDVMSFAWTPPRCFDSDLMAEFASLRNWTFFTSQNGTEAVPYDSVALGEQDELFVTQEFHMYHCTYMWRKMHRAVLAAVPLDGYIGNYHHTGHCERQIMQQARKAHEISTTIFTKYVSCPFEQTDLGDGGWYRIIDGSKVSPSKAGGHGQG</sequence>
<dbReference type="PANTHER" id="PTHR35896">
    <property type="entry name" value="IG-LIKE DOMAIN-CONTAINING PROTEIN"/>
    <property type="match status" value="1"/>
</dbReference>
<keyword evidence="3" id="KW-1185">Reference proteome</keyword>
<keyword evidence="1" id="KW-0812">Transmembrane</keyword>